<protein>
    <submittedName>
        <fullName evidence="2">Uncharacterized protein</fullName>
    </submittedName>
</protein>
<organism evidence="2 3">
    <name type="scientific">Adineta ricciae</name>
    <name type="common">Rotifer</name>
    <dbReference type="NCBI Taxonomy" id="249248"/>
    <lineage>
        <taxon>Eukaryota</taxon>
        <taxon>Metazoa</taxon>
        <taxon>Spiralia</taxon>
        <taxon>Gnathifera</taxon>
        <taxon>Rotifera</taxon>
        <taxon>Eurotatoria</taxon>
        <taxon>Bdelloidea</taxon>
        <taxon>Adinetida</taxon>
        <taxon>Adinetidae</taxon>
        <taxon>Adineta</taxon>
    </lineage>
</organism>
<dbReference type="AlphaFoldDB" id="A0A813SAL4"/>
<dbReference type="EMBL" id="CAJNOJ010000012">
    <property type="protein sequence ID" value="CAF0793518.1"/>
    <property type="molecule type" value="Genomic_DNA"/>
</dbReference>
<evidence type="ECO:0000313" key="2">
    <source>
        <dbReference type="EMBL" id="CAF0793518.1"/>
    </source>
</evidence>
<gene>
    <name evidence="2" type="ORF">EDS130_LOCUS4468</name>
</gene>
<dbReference type="Proteomes" id="UP000663852">
    <property type="component" value="Unassembled WGS sequence"/>
</dbReference>
<reference evidence="2" key="1">
    <citation type="submission" date="2021-02" db="EMBL/GenBank/DDBJ databases">
        <authorList>
            <person name="Nowell W R."/>
        </authorList>
    </citation>
    <scope>NUCLEOTIDE SEQUENCE</scope>
</reference>
<evidence type="ECO:0000313" key="3">
    <source>
        <dbReference type="Proteomes" id="UP000663852"/>
    </source>
</evidence>
<feature type="region of interest" description="Disordered" evidence="1">
    <location>
        <begin position="260"/>
        <end position="295"/>
    </location>
</feature>
<proteinExistence type="predicted"/>
<evidence type="ECO:0000256" key="1">
    <source>
        <dbReference type="SAM" id="MobiDB-lite"/>
    </source>
</evidence>
<feature type="compositionally biased region" description="Low complexity" evidence="1">
    <location>
        <begin position="272"/>
        <end position="283"/>
    </location>
</feature>
<feature type="region of interest" description="Disordered" evidence="1">
    <location>
        <begin position="515"/>
        <end position="535"/>
    </location>
</feature>
<accession>A0A813SAL4</accession>
<name>A0A813SAL4_ADIRI</name>
<comment type="caution">
    <text evidence="2">The sequence shown here is derived from an EMBL/GenBank/DDBJ whole genome shotgun (WGS) entry which is preliminary data.</text>
</comment>
<sequence length="617" mass="66000">MAYERSSSLYRSKSGEDIYGLGFSGSSFNNSNGNNYSKYDGMQSSNYGLSGISDMFLNSYNPNDYVNGNSGTTFTFNGNTGTLLNGSNALQFHFNGNPESLLNGSNTLAFHFSGNPDTFLSNSNAPTPSSPTSAVALRNNSNSDSFFSNSNGLTFTNGGSNDGYFDASSSSFINGGGSDNVFSNGTLFSNGSNNIPFTNTINADAYSNIGPVEPALDNSNNDSFDSDRSREQFLNGIHTEIFLNENNLAAPKRESQLPALPSTVEPQGFSGGSFNNSSEYGGNTAEKLPPTSTSYPTDAQGLYQDPSPHLVRRPALGAPQVYTQRVIVKFLQAPPIPNPGPLIIKEVRAPQPPPPPPLYIRQRPPPPPILPPLIIREAPPKLPPMGPQIITKMLPPLPVPPRSVIIERLPPLPPKPRDVIVERWLPYRTLQKRRVIIQRAPPAVIPKPRNIIIYYEPAKAQIVRRFQNLGIAPANPEEYVARYGAQLEDAQTLVSHARQAGVIEDISPPISVRTSLQSTTAETGETSDGGVSTIGNDLSEGNSIGGGVGFEMVNSNAGGMGSSTYDSISTNNTLGRTSGSAGDLESSFGSFGYADNSSGFGAANNYFDSYSSQHSYS</sequence>